<name>A0ABS4JJT3_9BACL</name>
<keyword evidence="1" id="KW-1133">Transmembrane helix</keyword>
<protein>
    <recommendedName>
        <fullName evidence="4">ABC transporter permease</fullName>
    </recommendedName>
</protein>
<evidence type="ECO:0000313" key="3">
    <source>
        <dbReference type="Proteomes" id="UP001519288"/>
    </source>
</evidence>
<keyword evidence="1" id="KW-0472">Membrane</keyword>
<proteinExistence type="predicted"/>
<gene>
    <name evidence="2" type="ORF">J2Z69_003025</name>
</gene>
<comment type="caution">
    <text evidence="2">The sequence shown here is derived from an EMBL/GenBank/DDBJ whole genome shotgun (WGS) entry which is preliminary data.</text>
</comment>
<reference evidence="2 3" key="1">
    <citation type="submission" date="2021-03" db="EMBL/GenBank/DDBJ databases">
        <title>Genomic Encyclopedia of Type Strains, Phase IV (KMG-IV): sequencing the most valuable type-strain genomes for metagenomic binning, comparative biology and taxonomic classification.</title>
        <authorList>
            <person name="Goeker M."/>
        </authorList>
    </citation>
    <scope>NUCLEOTIDE SEQUENCE [LARGE SCALE GENOMIC DNA]</scope>
    <source>
        <strain evidence="2 3">DSM 26806</strain>
    </source>
</reference>
<evidence type="ECO:0000313" key="2">
    <source>
        <dbReference type="EMBL" id="MBP2001969.1"/>
    </source>
</evidence>
<dbReference type="Proteomes" id="UP001519288">
    <property type="component" value="Unassembled WGS sequence"/>
</dbReference>
<accession>A0ABS4JJT3</accession>
<feature type="transmembrane region" description="Helical" evidence="1">
    <location>
        <begin position="12"/>
        <end position="31"/>
    </location>
</feature>
<organism evidence="2 3">
    <name type="scientific">Paenibacillus shirakamiensis</name>
    <dbReference type="NCBI Taxonomy" id="1265935"/>
    <lineage>
        <taxon>Bacteria</taxon>
        <taxon>Bacillati</taxon>
        <taxon>Bacillota</taxon>
        <taxon>Bacilli</taxon>
        <taxon>Bacillales</taxon>
        <taxon>Paenibacillaceae</taxon>
        <taxon>Paenibacillus</taxon>
    </lineage>
</organism>
<dbReference type="EMBL" id="JAGGLD010000005">
    <property type="protein sequence ID" value="MBP2001969.1"/>
    <property type="molecule type" value="Genomic_DNA"/>
</dbReference>
<keyword evidence="1" id="KW-0812">Transmembrane</keyword>
<evidence type="ECO:0008006" key="4">
    <source>
        <dbReference type="Google" id="ProtNLM"/>
    </source>
</evidence>
<sequence length="33" mass="3682">MLQLSIRFLNKSAIIGLLMLLCVLVIAIAYYSP</sequence>
<keyword evidence="3" id="KW-1185">Reference proteome</keyword>
<evidence type="ECO:0000256" key="1">
    <source>
        <dbReference type="SAM" id="Phobius"/>
    </source>
</evidence>